<dbReference type="InterPro" id="IPR036852">
    <property type="entry name" value="Peptidase_S8/S53_dom_sf"/>
</dbReference>
<keyword evidence="5" id="KW-0378">Hydrolase</keyword>
<evidence type="ECO:0000313" key="11">
    <source>
        <dbReference type="Proteomes" id="UP001146351"/>
    </source>
</evidence>
<dbReference type="InterPro" id="IPR050131">
    <property type="entry name" value="Peptidase_S8_subtilisin-like"/>
</dbReference>
<dbReference type="InterPro" id="IPR031825">
    <property type="entry name" value="RXLR"/>
</dbReference>
<keyword evidence="11" id="KW-1185">Reference proteome</keyword>
<feature type="domain" description="Peptidase S8/S53" evidence="9">
    <location>
        <begin position="228"/>
        <end position="453"/>
    </location>
</feature>
<keyword evidence="4 8" id="KW-0732">Signal</keyword>
<evidence type="ECO:0000259" key="9">
    <source>
        <dbReference type="Pfam" id="PF00082"/>
    </source>
</evidence>
<evidence type="ECO:0000256" key="8">
    <source>
        <dbReference type="SAM" id="SignalP"/>
    </source>
</evidence>
<dbReference type="SUPFAM" id="SSF52743">
    <property type="entry name" value="Subtilisin-like"/>
    <property type="match status" value="1"/>
</dbReference>
<evidence type="ECO:0000256" key="4">
    <source>
        <dbReference type="ARBA" id="ARBA00022729"/>
    </source>
</evidence>
<dbReference type="Proteomes" id="UP001146351">
    <property type="component" value="Unassembled WGS sequence"/>
</dbReference>
<evidence type="ECO:0000256" key="3">
    <source>
        <dbReference type="ARBA" id="ARBA00022670"/>
    </source>
</evidence>
<organism evidence="10 11">
    <name type="scientific">Penicillium capsulatum</name>
    <dbReference type="NCBI Taxonomy" id="69766"/>
    <lineage>
        <taxon>Eukaryota</taxon>
        <taxon>Fungi</taxon>
        <taxon>Dikarya</taxon>
        <taxon>Ascomycota</taxon>
        <taxon>Pezizomycotina</taxon>
        <taxon>Eurotiomycetes</taxon>
        <taxon>Eurotiomycetidae</taxon>
        <taxon>Eurotiales</taxon>
        <taxon>Aspergillaceae</taxon>
        <taxon>Penicillium</taxon>
    </lineage>
</organism>
<dbReference type="GO" id="GO:0004252">
    <property type="term" value="F:serine-type endopeptidase activity"/>
    <property type="evidence" value="ECO:0007669"/>
    <property type="project" value="InterPro"/>
</dbReference>
<keyword evidence="3" id="KW-0645">Protease</keyword>
<keyword evidence="6" id="KW-0720">Serine protease</keyword>
<evidence type="ECO:0000256" key="5">
    <source>
        <dbReference type="ARBA" id="ARBA00022801"/>
    </source>
</evidence>
<dbReference type="PANTHER" id="PTHR43806">
    <property type="entry name" value="PEPTIDASE S8"/>
    <property type="match status" value="1"/>
</dbReference>
<gene>
    <name evidence="10" type="ORF">N7492_008273</name>
</gene>
<protein>
    <recommendedName>
        <fullName evidence="9">Peptidase S8/S53 domain-containing protein</fullName>
    </recommendedName>
</protein>
<evidence type="ECO:0000256" key="2">
    <source>
        <dbReference type="ARBA" id="ARBA00011073"/>
    </source>
</evidence>
<dbReference type="Pfam" id="PF16810">
    <property type="entry name" value="RXLR"/>
    <property type="match status" value="1"/>
</dbReference>
<evidence type="ECO:0000256" key="6">
    <source>
        <dbReference type="ARBA" id="ARBA00022825"/>
    </source>
</evidence>
<dbReference type="PROSITE" id="PS00138">
    <property type="entry name" value="SUBTILASE_SER"/>
    <property type="match status" value="1"/>
</dbReference>
<dbReference type="InterPro" id="IPR023828">
    <property type="entry name" value="Peptidase_S8_Ser-AS"/>
</dbReference>
<accession>A0A9W9LH62</accession>
<dbReference type="Gene3D" id="3.40.50.200">
    <property type="entry name" value="Peptidase S8/S53 domain"/>
    <property type="match status" value="1"/>
</dbReference>
<sequence length="499" mass="55369">MRSLYIIFVVTLLVSCLAVSASLSGTMQPTNEHAIHQPNEKRFLNPSNEKTKYIITPKDGTDETTRADIEKFLKKTTRAESIYSFTDQTRGRFMWWTVHATKEQYEQIKGYKGIAYVAAPTKLSDRRAIPTNWTDNRDSPDNSKELPLLSLVTKRDRGQVYQAQSEAPKELRHISIPKGSDDLDEWSDYVYNKAAGENFYIYYISNGISDKDAVLQELPRARVLDAVQTDYCKTLYGNEPRGYESRGTHSTCVASKAIGKTYGASKKAFLVPVKIGDMDLSGLSQGLDAAAKNVRDEGRQKQAAVLISAGSEKVVDEHNLGDDEVVYQSQNDYIGILADLGVSTIVATGNDANEMDGNGKLRLEPDTLPDILAKHHPIILVGNVDWDGKLWASSQRGDLVTSNAMGVDVTCVGKSGKKMTDTGTSFAAPLMAGQVANFVSSKDPSLPFNAEGISNREFVVKIRDFIRDEAYWKRSSGVKSLWNLVTKEIYEEAEREEDC</sequence>
<evidence type="ECO:0000256" key="7">
    <source>
        <dbReference type="ARBA" id="ARBA00023145"/>
    </source>
</evidence>
<dbReference type="Pfam" id="PF00082">
    <property type="entry name" value="Peptidase_S8"/>
    <property type="match status" value="1"/>
</dbReference>
<comment type="similarity">
    <text evidence="1">Belongs to the RxLR effector family.</text>
</comment>
<evidence type="ECO:0000256" key="1">
    <source>
        <dbReference type="ARBA" id="ARBA00010400"/>
    </source>
</evidence>
<comment type="caution">
    <text evidence="10">The sequence shown here is derived from an EMBL/GenBank/DDBJ whole genome shotgun (WGS) entry which is preliminary data.</text>
</comment>
<dbReference type="GO" id="GO:0006508">
    <property type="term" value="P:proteolysis"/>
    <property type="evidence" value="ECO:0007669"/>
    <property type="project" value="UniProtKB-KW"/>
</dbReference>
<reference evidence="10" key="2">
    <citation type="journal article" date="2023" name="IMA Fungus">
        <title>Comparative genomic study of the Penicillium genus elucidates a diverse pangenome and 15 lateral gene transfer events.</title>
        <authorList>
            <person name="Petersen C."/>
            <person name="Sorensen T."/>
            <person name="Nielsen M.R."/>
            <person name="Sondergaard T.E."/>
            <person name="Sorensen J.L."/>
            <person name="Fitzpatrick D.A."/>
            <person name="Frisvad J.C."/>
            <person name="Nielsen K.L."/>
        </authorList>
    </citation>
    <scope>NUCLEOTIDE SEQUENCE</scope>
    <source>
        <strain evidence="10">IBT 21917</strain>
    </source>
</reference>
<keyword evidence="7" id="KW-0865">Zymogen</keyword>
<reference evidence="10" key="1">
    <citation type="submission" date="2022-11" db="EMBL/GenBank/DDBJ databases">
        <authorList>
            <person name="Petersen C."/>
        </authorList>
    </citation>
    <scope>NUCLEOTIDE SEQUENCE</scope>
    <source>
        <strain evidence="10">IBT 21917</strain>
    </source>
</reference>
<dbReference type="OrthoDB" id="206201at2759"/>
<dbReference type="AlphaFoldDB" id="A0A9W9LH62"/>
<dbReference type="EMBL" id="JAPQKO010000006">
    <property type="protein sequence ID" value="KAJ5155470.1"/>
    <property type="molecule type" value="Genomic_DNA"/>
</dbReference>
<proteinExistence type="inferred from homology"/>
<comment type="similarity">
    <text evidence="2">Belongs to the peptidase S8 family.</text>
</comment>
<name>A0A9W9LH62_9EURO</name>
<dbReference type="PROSITE" id="PS51257">
    <property type="entry name" value="PROKAR_LIPOPROTEIN"/>
    <property type="match status" value="1"/>
</dbReference>
<evidence type="ECO:0000313" key="10">
    <source>
        <dbReference type="EMBL" id="KAJ5155470.1"/>
    </source>
</evidence>
<dbReference type="InterPro" id="IPR000209">
    <property type="entry name" value="Peptidase_S8/S53_dom"/>
</dbReference>
<feature type="chain" id="PRO_5040734085" description="Peptidase S8/S53 domain-containing protein" evidence="8">
    <location>
        <begin position="19"/>
        <end position="499"/>
    </location>
</feature>
<feature type="signal peptide" evidence="8">
    <location>
        <begin position="1"/>
        <end position="18"/>
    </location>
</feature>
<dbReference type="PANTHER" id="PTHR43806:SF11">
    <property type="entry name" value="CEREVISIN-RELATED"/>
    <property type="match status" value="1"/>
</dbReference>